<keyword evidence="1" id="KW-0812">Transmembrane</keyword>
<keyword evidence="3" id="KW-1185">Reference proteome</keyword>
<feature type="transmembrane region" description="Helical" evidence="1">
    <location>
        <begin position="39"/>
        <end position="58"/>
    </location>
</feature>
<dbReference type="AlphaFoldDB" id="A0A521DLF5"/>
<evidence type="ECO:0000313" key="3">
    <source>
        <dbReference type="Proteomes" id="UP000319712"/>
    </source>
</evidence>
<gene>
    <name evidence="2" type="ORF">SAMN06264867_10790</name>
</gene>
<protein>
    <submittedName>
        <fullName evidence="2">Uncharacterized protein</fullName>
    </submittedName>
</protein>
<accession>A0A521DLF5</accession>
<name>A0A521DLF5_9EURY</name>
<proteinExistence type="predicted"/>
<dbReference type="EMBL" id="FXTD01000007">
    <property type="protein sequence ID" value="SMO72425.1"/>
    <property type="molecule type" value="Genomic_DNA"/>
</dbReference>
<evidence type="ECO:0000256" key="1">
    <source>
        <dbReference type="SAM" id="Phobius"/>
    </source>
</evidence>
<organism evidence="2 3">
    <name type="scientific">Halorubrum cibi</name>
    <dbReference type="NCBI Taxonomy" id="413815"/>
    <lineage>
        <taxon>Archaea</taxon>
        <taxon>Methanobacteriati</taxon>
        <taxon>Methanobacteriota</taxon>
        <taxon>Stenosarchaea group</taxon>
        <taxon>Halobacteria</taxon>
        <taxon>Halobacteriales</taxon>
        <taxon>Haloferacaceae</taxon>
        <taxon>Halorubrum</taxon>
    </lineage>
</organism>
<feature type="transmembrane region" description="Helical" evidence="1">
    <location>
        <begin position="12"/>
        <end position="33"/>
    </location>
</feature>
<sequence length="65" mass="6702">MPSEIVDHSARTLAVQIGFWMFVVAVVASAVGYGNSVTVAGIAFGSAILASAVVLEITEAYRATD</sequence>
<reference evidence="2 3" key="1">
    <citation type="submission" date="2017-05" db="EMBL/GenBank/DDBJ databases">
        <authorList>
            <person name="Varghese N."/>
            <person name="Submissions S."/>
        </authorList>
    </citation>
    <scope>NUCLEOTIDE SEQUENCE [LARGE SCALE GENOMIC DNA]</scope>
    <source>
        <strain evidence="2 3">DSM 19504</strain>
    </source>
</reference>
<evidence type="ECO:0000313" key="2">
    <source>
        <dbReference type="EMBL" id="SMO72425.1"/>
    </source>
</evidence>
<keyword evidence="1" id="KW-0472">Membrane</keyword>
<keyword evidence="1" id="KW-1133">Transmembrane helix</keyword>
<dbReference type="Proteomes" id="UP000319712">
    <property type="component" value="Unassembled WGS sequence"/>
</dbReference>